<proteinExistence type="inferred from homology"/>
<evidence type="ECO:0000256" key="1">
    <source>
        <dbReference type="ARBA" id="ARBA00006835"/>
    </source>
</evidence>
<dbReference type="PANTHER" id="PTHR20856">
    <property type="entry name" value="DNA-DIRECTED RNA POLYMERASE I SUBUNIT 2"/>
    <property type="match status" value="1"/>
</dbReference>
<dbReference type="EMBL" id="UZAK01048572">
    <property type="protein sequence ID" value="VDP77969.1"/>
    <property type="molecule type" value="Genomic_DNA"/>
</dbReference>
<evidence type="ECO:0000313" key="11">
    <source>
        <dbReference type="WBParaSite" id="SCUD_0002218501-mRNA-1"/>
    </source>
</evidence>
<sequence>MGVLIYKLSFLCPLNELGKSPSELMRLKECPLDPGGYFIIGGTEKVVLMQEQTSKNRLIIEEDSKRGLVCSVTSSSAQTKSKTNIVTKDDKFYLSHNSFIVDVPIAILFKAMNITSDQELLQLIGTEESVWANFVPSLKLCLEYNVS</sequence>
<dbReference type="EC" id="2.7.7.6" evidence="2"/>
<keyword evidence="10" id="KW-1185">Reference proteome</keyword>
<dbReference type="Pfam" id="PF04563">
    <property type="entry name" value="RNA_pol_Rpb2_1"/>
    <property type="match status" value="1"/>
</dbReference>
<evidence type="ECO:0000313" key="9">
    <source>
        <dbReference type="EMBL" id="VDP77969.1"/>
    </source>
</evidence>
<evidence type="ECO:0000259" key="8">
    <source>
        <dbReference type="Pfam" id="PF04563"/>
    </source>
</evidence>
<evidence type="ECO:0000256" key="6">
    <source>
        <dbReference type="ARBA" id="ARBA00023163"/>
    </source>
</evidence>
<dbReference type="InterPro" id="IPR015712">
    <property type="entry name" value="DNA-dir_RNA_pol_su2"/>
</dbReference>
<dbReference type="InterPro" id="IPR007642">
    <property type="entry name" value="RNA_pol_Rpb2_2"/>
</dbReference>
<dbReference type="InterPro" id="IPR007644">
    <property type="entry name" value="RNA_pol_bsu_protrusion"/>
</dbReference>
<reference evidence="11" key="1">
    <citation type="submission" date="2016-06" db="UniProtKB">
        <authorList>
            <consortium name="WormBaseParasite"/>
        </authorList>
    </citation>
    <scope>IDENTIFICATION</scope>
</reference>
<feature type="domain" description="RNA polymerase beta subunit protrusion" evidence="8">
    <location>
        <begin position="11"/>
        <end position="52"/>
    </location>
</feature>
<organism evidence="11">
    <name type="scientific">Schistosoma curassoni</name>
    <dbReference type="NCBI Taxonomy" id="6186"/>
    <lineage>
        <taxon>Eukaryota</taxon>
        <taxon>Metazoa</taxon>
        <taxon>Spiralia</taxon>
        <taxon>Lophotrochozoa</taxon>
        <taxon>Platyhelminthes</taxon>
        <taxon>Trematoda</taxon>
        <taxon>Digenea</taxon>
        <taxon>Strigeidida</taxon>
        <taxon>Schistosomatoidea</taxon>
        <taxon>Schistosomatidae</taxon>
        <taxon>Schistosoma</taxon>
    </lineage>
</organism>
<comment type="similarity">
    <text evidence="1">Belongs to the RNA polymerase beta chain family.</text>
</comment>
<keyword evidence="5" id="KW-0548">Nucleotidyltransferase</keyword>
<keyword evidence="4" id="KW-0808">Transferase</keyword>
<protein>
    <recommendedName>
        <fullName evidence="2">DNA-directed RNA polymerase</fullName>
        <ecNumber evidence="2">2.7.7.6</ecNumber>
    </recommendedName>
</protein>
<dbReference type="GO" id="GO:0006351">
    <property type="term" value="P:DNA-templated transcription"/>
    <property type="evidence" value="ECO:0007669"/>
    <property type="project" value="InterPro"/>
</dbReference>
<keyword evidence="3" id="KW-0240">DNA-directed RNA polymerase</keyword>
<dbReference type="Proteomes" id="UP000279833">
    <property type="component" value="Unassembled WGS sequence"/>
</dbReference>
<keyword evidence="6" id="KW-0804">Transcription</keyword>
<dbReference type="InterPro" id="IPR037034">
    <property type="entry name" value="RNA_pol_Rpb2_2_sf"/>
</dbReference>
<evidence type="ECO:0000256" key="5">
    <source>
        <dbReference type="ARBA" id="ARBA00022695"/>
    </source>
</evidence>
<dbReference type="GO" id="GO:0000428">
    <property type="term" value="C:DNA-directed RNA polymerase complex"/>
    <property type="evidence" value="ECO:0007669"/>
    <property type="project" value="UniProtKB-KW"/>
</dbReference>
<dbReference type="GO" id="GO:0032549">
    <property type="term" value="F:ribonucleoside binding"/>
    <property type="evidence" value="ECO:0007669"/>
    <property type="project" value="InterPro"/>
</dbReference>
<dbReference type="WBParaSite" id="SCUD_0002218501-mRNA-1">
    <property type="protein sequence ID" value="SCUD_0002218501-mRNA-1"/>
    <property type="gene ID" value="SCUD_0002218501"/>
</dbReference>
<evidence type="ECO:0000256" key="4">
    <source>
        <dbReference type="ARBA" id="ARBA00022679"/>
    </source>
</evidence>
<evidence type="ECO:0000259" key="7">
    <source>
        <dbReference type="Pfam" id="PF04561"/>
    </source>
</evidence>
<dbReference type="GO" id="GO:0003899">
    <property type="term" value="F:DNA-directed RNA polymerase activity"/>
    <property type="evidence" value="ECO:0007669"/>
    <property type="project" value="UniProtKB-EC"/>
</dbReference>
<gene>
    <name evidence="9" type="ORF">SCUD_LOCUS22182</name>
</gene>
<dbReference type="GO" id="GO:0003677">
    <property type="term" value="F:DNA binding"/>
    <property type="evidence" value="ECO:0007669"/>
    <property type="project" value="InterPro"/>
</dbReference>
<dbReference type="AlphaFoldDB" id="A0A183L4C2"/>
<evidence type="ECO:0000256" key="3">
    <source>
        <dbReference type="ARBA" id="ARBA00022478"/>
    </source>
</evidence>
<dbReference type="Gene3D" id="3.90.1110.10">
    <property type="entry name" value="RNA polymerase Rpb2, domain 2"/>
    <property type="match status" value="1"/>
</dbReference>
<dbReference type="Pfam" id="PF04561">
    <property type="entry name" value="RNA_pol_Rpb2_2"/>
    <property type="match status" value="1"/>
</dbReference>
<reference evidence="9 10" key="2">
    <citation type="submission" date="2018-11" db="EMBL/GenBank/DDBJ databases">
        <authorList>
            <consortium name="Pathogen Informatics"/>
        </authorList>
    </citation>
    <scope>NUCLEOTIDE SEQUENCE [LARGE SCALE GENOMIC DNA]</scope>
    <source>
        <strain evidence="9">Dakar</strain>
        <strain evidence="10">Dakar, Senegal</strain>
    </source>
</reference>
<name>A0A183L4C2_9TREM</name>
<accession>A0A183L4C2</accession>
<feature type="domain" description="RNA polymerase Rpb2" evidence="7">
    <location>
        <begin position="55"/>
        <end position="126"/>
    </location>
</feature>
<dbReference type="SUPFAM" id="SSF64484">
    <property type="entry name" value="beta and beta-prime subunits of DNA dependent RNA-polymerase"/>
    <property type="match status" value="1"/>
</dbReference>
<dbReference type="STRING" id="6186.A0A183L4C2"/>
<evidence type="ECO:0000313" key="10">
    <source>
        <dbReference type="Proteomes" id="UP000279833"/>
    </source>
</evidence>
<evidence type="ECO:0000256" key="2">
    <source>
        <dbReference type="ARBA" id="ARBA00012418"/>
    </source>
</evidence>